<evidence type="ECO:0000313" key="4">
    <source>
        <dbReference type="Proteomes" id="UP000183760"/>
    </source>
</evidence>
<dbReference type="RefSeq" id="WP_074957425.1">
    <property type="nucleotide sequence ID" value="NZ_BJXR01000034.1"/>
</dbReference>
<organism evidence="2 5">
    <name type="scientific">Myxococcus fulvus</name>
    <dbReference type="NCBI Taxonomy" id="33"/>
    <lineage>
        <taxon>Bacteria</taxon>
        <taxon>Pseudomonadati</taxon>
        <taxon>Myxococcota</taxon>
        <taxon>Myxococcia</taxon>
        <taxon>Myxococcales</taxon>
        <taxon>Cystobacterineae</taxon>
        <taxon>Myxococcaceae</taxon>
        <taxon>Myxococcus</taxon>
    </lineage>
</organism>
<dbReference type="Gene3D" id="3.40.50.1820">
    <property type="entry name" value="alpha/beta hydrolase"/>
    <property type="match status" value="1"/>
</dbReference>
<protein>
    <recommendedName>
        <fullName evidence="6">Acetyltransferase</fullName>
    </recommendedName>
</protein>
<dbReference type="Proteomes" id="UP000321514">
    <property type="component" value="Unassembled WGS sequence"/>
</dbReference>
<dbReference type="EMBL" id="FOIB01000009">
    <property type="protein sequence ID" value="SEU31903.1"/>
    <property type="molecule type" value="Genomic_DNA"/>
</dbReference>
<evidence type="ECO:0008006" key="6">
    <source>
        <dbReference type="Google" id="ProtNLM"/>
    </source>
</evidence>
<dbReference type="OrthoDB" id="2004167at2"/>
<gene>
    <name evidence="2" type="ORF">MFU01_44270</name>
    <name evidence="3" type="ORF">SAMN05443572_10941</name>
</gene>
<feature type="chain" id="PRO_5022891856" description="Acetyltransferase" evidence="1">
    <location>
        <begin position="25"/>
        <end position="371"/>
    </location>
</feature>
<dbReference type="AlphaFoldDB" id="A0A511T5C9"/>
<proteinExistence type="predicted"/>
<accession>A0A511T5C9</accession>
<dbReference type="EMBL" id="BJXR01000034">
    <property type="protein sequence ID" value="GEN09390.1"/>
    <property type="molecule type" value="Genomic_DNA"/>
</dbReference>
<dbReference type="STRING" id="1334629.MFUL124B02_18905"/>
<sequence length="371" mass="39465">MSVIRSVGLLACVWFIAGPQAAWAQRAQRTQHPVVFAHGLAGFDKLLVLDYFGDELGSFVGDACDELLELTCNPFLNPGQKAFAAQVLAFHNSDVRGLDLASDIEGVLATTGAARVNLIGHSQGGIDARKAARVLAERRGRPVVDVLVSVSSPHRGSPVAKFVLDLNPTVTELANLLATVYGNIIYEAGNDGFAALKQLVYDDYDADDGVITGAKAFNQNHPIDPRYASHYASLMTAQAGLDVSPVFLLVQKTVYDIDGDGYCVDDCDNDGAAGQGDGIRDERDDDGVVGINSQQMGPRLRYTESLLGLGSVSVDASLGAVTDLNAPGPAQMTSLSSVIDQDHLDVVGFGPDLFSERSFYAAIIQYISQNE</sequence>
<comment type="caution">
    <text evidence="2">The sequence shown here is derived from an EMBL/GenBank/DDBJ whole genome shotgun (WGS) entry which is preliminary data.</text>
</comment>
<feature type="signal peptide" evidence="1">
    <location>
        <begin position="1"/>
        <end position="24"/>
    </location>
</feature>
<dbReference type="SUPFAM" id="SSF53474">
    <property type="entry name" value="alpha/beta-Hydrolases"/>
    <property type="match status" value="1"/>
</dbReference>
<evidence type="ECO:0000313" key="5">
    <source>
        <dbReference type="Proteomes" id="UP000321514"/>
    </source>
</evidence>
<evidence type="ECO:0000256" key="1">
    <source>
        <dbReference type="SAM" id="SignalP"/>
    </source>
</evidence>
<dbReference type="InterPro" id="IPR029058">
    <property type="entry name" value="AB_hydrolase_fold"/>
</dbReference>
<evidence type="ECO:0000313" key="2">
    <source>
        <dbReference type="EMBL" id="GEN09390.1"/>
    </source>
</evidence>
<keyword evidence="1" id="KW-0732">Signal</keyword>
<dbReference type="Proteomes" id="UP000183760">
    <property type="component" value="Unassembled WGS sequence"/>
</dbReference>
<evidence type="ECO:0000313" key="3">
    <source>
        <dbReference type="EMBL" id="SEU31903.1"/>
    </source>
</evidence>
<reference evidence="2 5" key="2">
    <citation type="submission" date="2019-07" db="EMBL/GenBank/DDBJ databases">
        <title>Whole genome shotgun sequence of Myxococcus fulvus NBRC 100333.</title>
        <authorList>
            <person name="Hosoyama A."/>
            <person name="Uohara A."/>
            <person name="Ohji S."/>
            <person name="Ichikawa N."/>
        </authorList>
    </citation>
    <scope>NUCLEOTIDE SEQUENCE [LARGE SCALE GENOMIC DNA]</scope>
    <source>
        <strain evidence="2 5">NBRC 100333</strain>
    </source>
</reference>
<reference evidence="3 4" key="1">
    <citation type="submission" date="2016-10" db="EMBL/GenBank/DDBJ databases">
        <authorList>
            <person name="Varghese N."/>
            <person name="Submissions S."/>
        </authorList>
    </citation>
    <scope>NUCLEOTIDE SEQUENCE [LARGE SCALE GENOMIC DNA]</scope>
    <source>
        <strain evidence="3 4">DSM 16525</strain>
    </source>
</reference>
<keyword evidence="4" id="KW-1185">Reference proteome</keyword>
<name>A0A511T5C9_MYXFU</name>